<comment type="caution">
    <text evidence="7">Lacks conserved residue(s) required for the propagation of feature annotation.</text>
</comment>
<dbReference type="SMART" id="SM00448">
    <property type="entry name" value="REC"/>
    <property type="match status" value="2"/>
</dbReference>
<keyword evidence="4 7" id="KW-0597">Phosphoprotein</keyword>
<evidence type="ECO:0000256" key="2">
    <source>
        <dbReference type="ARBA" id="ARBA00004370"/>
    </source>
</evidence>
<comment type="caution">
    <text evidence="12">The sequence shown here is derived from an EMBL/GenBank/DDBJ whole genome shotgun (WGS) entry which is preliminary data.</text>
</comment>
<dbReference type="InterPro" id="IPR036890">
    <property type="entry name" value="HATPase_C_sf"/>
</dbReference>
<comment type="catalytic activity">
    <reaction evidence="1">
        <text>ATP + protein L-histidine = ADP + protein N-phospho-L-histidine.</text>
        <dbReference type="EC" id="2.7.13.3"/>
    </reaction>
</comment>
<dbReference type="Gene3D" id="3.40.50.2300">
    <property type="match status" value="2"/>
</dbReference>
<evidence type="ECO:0000313" key="12">
    <source>
        <dbReference type="EMBL" id="MDZ5454963.1"/>
    </source>
</evidence>
<evidence type="ECO:0000256" key="4">
    <source>
        <dbReference type="ARBA" id="ARBA00022553"/>
    </source>
</evidence>
<evidence type="ECO:0000256" key="3">
    <source>
        <dbReference type="ARBA" id="ARBA00012438"/>
    </source>
</evidence>
<feature type="modified residue" description="4-aspartylphosphate" evidence="7">
    <location>
        <position position="711"/>
    </location>
</feature>
<dbReference type="Pfam" id="PF00072">
    <property type="entry name" value="Response_reg"/>
    <property type="match status" value="2"/>
</dbReference>
<keyword evidence="5" id="KW-0808">Transferase</keyword>
<feature type="domain" description="HAMP" evidence="11">
    <location>
        <begin position="182"/>
        <end position="235"/>
    </location>
</feature>
<keyword evidence="6" id="KW-0418">Kinase</keyword>
<dbReference type="PROSITE" id="PS50885">
    <property type="entry name" value="HAMP"/>
    <property type="match status" value="1"/>
</dbReference>
<dbReference type="InterPro" id="IPR003661">
    <property type="entry name" value="HisK_dim/P_dom"/>
</dbReference>
<dbReference type="SUPFAM" id="SSF52172">
    <property type="entry name" value="CheY-like"/>
    <property type="match status" value="2"/>
</dbReference>
<sequence>MKALRRHFDALTLRHKLGAIMALALGAGFALALSVVAVSEFIEHRHEQRQQLETLADVLGINSTGALAFDDRQAANQVLAALRSKPSVLTALLLTPDGQVFAQYQALPGGPQTAEPGHWHWMASRLQVERPVVLRGERLGTLRIEADLSAVWITLAAQLARLAVPLVAAFALVYLVAGRVRNVITAPIERLARATTTIAHSNDYSVRVTRQSDDEIGRLIDGFNDMLHQVQVRDDQLASHRQELEQQVLSRTAELVAARDAAEAASRAKSQFLANMSHEIRTPLNGVLGASELLLLGTLDARQRHFAQTIRSSGTALLDVISDILDFSKIEAGRLELDRVEFSPVDLVEDCAVMLAERAQAKGLALIVDVDDTLPARMHGDVVRLRQMLLNLVGNAVKFTAEGQVVVRARMAGTPASVLRVEVSDTGIGLTQEQQQRLFQPFVQADGTTTRRYGGTGLGLAITRQLAEMMDGAVGVRSQPDEGSMFWFEVRLDTVPPEQRAYQSSCEGPAWRGLRVLVAESNATQRGVLQRHLGSAGMDVCGAAEGPDALHRLRTAAAAGLPFDLVLLERQLPRLDGMELARLIGADPVLRGTRMMLLTTLAHDSAAAAEQARVAGFAACLNKPLRRAELLKLVGTVAGGTVHAMPGASEAQNEPLPTFDSRVLVVEDQPVNSMLAVAMLEAFGCQADVASDGRAGVEAVLAGRYDLVLMDCHMPEMDGFEATQAIRSHEATLGATRVPIAALTANAVAGDHERCLAAGMDDYLSKPFTRAQLAQLLLRWVTPVRSFSPTSTAAGAQRPGSSWKAAGEDRVGRHTGLH</sequence>
<dbReference type="InterPro" id="IPR003660">
    <property type="entry name" value="HAMP_dom"/>
</dbReference>
<dbReference type="Gene3D" id="3.30.565.10">
    <property type="entry name" value="Histidine kinase-like ATPase, C-terminal domain"/>
    <property type="match status" value="1"/>
</dbReference>
<evidence type="ECO:0000313" key="13">
    <source>
        <dbReference type="Proteomes" id="UP001293718"/>
    </source>
</evidence>
<evidence type="ECO:0000256" key="1">
    <source>
        <dbReference type="ARBA" id="ARBA00000085"/>
    </source>
</evidence>
<dbReference type="CDD" id="cd17546">
    <property type="entry name" value="REC_hyHK_CKI1_RcsC-like"/>
    <property type="match status" value="1"/>
</dbReference>
<gene>
    <name evidence="12" type="ORF">SM757_00105</name>
</gene>
<dbReference type="InterPro" id="IPR003594">
    <property type="entry name" value="HATPase_dom"/>
</dbReference>
<dbReference type="Gene3D" id="6.10.340.10">
    <property type="match status" value="1"/>
</dbReference>
<dbReference type="SMART" id="SM00387">
    <property type="entry name" value="HATPase_c"/>
    <property type="match status" value="1"/>
</dbReference>
<dbReference type="SUPFAM" id="SSF158472">
    <property type="entry name" value="HAMP domain-like"/>
    <property type="match status" value="1"/>
</dbReference>
<evidence type="ECO:0000259" key="10">
    <source>
        <dbReference type="PROSITE" id="PS50110"/>
    </source>
</evidence>
<dbReference type="SMART" id="SM00388">
    <property type="entry name" value="HisKA"/>
    <property type="match status" value="1"/>
</dbReference>
<dbReference type="PROSITE" id="PS50109">
    <property type="entry name" value="HIS_KIN"/>
    <property type="match status" value="1"/>
</dbReference>
<name>A0ABU5I791_9BURK</name>
<dbReference type="PROSITE" id="PS50110">
    <property type="entry name" value="RESPONSE_REGULATORY"/>
    <property type="match status" value="2"/>
</dbReference>
<feature type="region of interest" description="Disordered" evidence="8">
    <location>
        <begin position="789"/>
        <end position="818"/>
    </location>
</feature>
<evidence type="ECO:0000259" key="11">
    <source>
        <dbReference type="PROSITE" id="PS50885"/>
    </source>
</evidence>
<dbReference type="CDD" id="cd16922">
    <property type="entry name" value="HATPase_EvgS-ArcB-TorS-like"/>
    <property type="match status" value="1"/>
</dbReference>
<geneLocation type="plasmid" evidence="12">
    <name>unnamed</name>
</geneLocation>
<reference evidence="12 13" key="1">
    <citation type="submission" date="2023-11" db="EMBL/GenBank/DDBJ databases">
        <title>Draft genome of Azohydromonas lata strain H1 (DSM1123), a polyhydroxyalkanoate producer.</title>
        <authorList>
            <person name="Traversa D."/>
            <person name="D'Addabbo P."/>
            <person name="Pazzani C."/>
            <person name="Manzari C."/>
            <person name="Chiara M."/>
            <person name="Scrascia M."/>
        </authorList>
    </citation>
    <scope>NUCLEOTIDE SEQUENCE [LARGE SCALE GENOMIC DNA]</scope>
    <source>
        <strain evidence="12 13">H1</strain>
        <plasmid evidence="12">unnamed</plasmid>
    </source>
</reference>
<evidence type="ECO:0000256" key="7">
    <source>
        <dbReference type="PROSITE-ProRule" id="PRU00169"/>
    </source>
</evidence>
<dbReference type="Pfam" id="PF17152">
    <property type="entry name" value="CHASE8"/>
    <property type="match status" value="1"/>
</dbReference>
<evidence type="ECO:0000256" key="6">
    <source>
        <dbReference type="ARBA" id="ARBA00022777"/>
    </source>
</evidence>
<dbReference type="CDD" id="cd06225">
    <property type="entry name" value="HAMP"/>
    <property type="match status" value="1"/>
</dbReference>
<proteinExistence type="predicted"/>
<dbReference type="SUPFAM" id="SSF55874">
    <property type="entry name" value="ATPase domain of HSP90 chaperone/DNA topoisomerase II/histidine kinase"/>
    <property type="match status" value="1"/>
</dbReference>
<keyword evidence="13" id="KW-1185">Reference proteome</keyword>
<feature type="domain" description="Response regulatory" evidence="10">
    <location>
        <begin position="515"/>
        <end position="638"/>
    </location>
</feature>
<accession>A0ABU5I791</accession>
<dbReference type="PANTHER" id="PTHR45339:SF5">
    <property type="entry name" value="HISTIDINE KINASE"/>
    <property type="match status" value="1"/>
</dbReference>
<dbReference type="EC" id="2.7.13.3" evidence="3"/>
<organism evidence="12 13">
    <name type="scientific">Azohydromonas lata</name>
    <dbReference type="NCBI Taxonomy" id="45677"/>
    <lineage>
        <taxon>Bacteria</taxon>
        <taxon>Pseudomonadati</taxon>
        <taxon>Pseudomonadota</taxon>
        <taxon>Betaproteobacteria</taxon>
        <taxon>Burkholderiales</taxon>
        <taxon>Sphaerotilaceae</taxon>
        <taxon>Azohydromonas</taxon>
    </lineage>
</organism>
<dbReference type="Pfam" id="PF02518">
    <property type="entry name" value="HATPase_c"/>
    <property type="match status" value="1"/>
</dbReference>
<dbReference type="EMBL" id="JAXOJX010000001">
    <property type="protein sequence ID" value="MDZ5454963.1"/>
    <property type="molecule type" value="Genomic_DNA"/>
</dbReference>
<protein>
    <recommendedName>
        <fullName evidence="3">histidine kinase</fullName>
        <ecNumber evidence="3">2.7.13.3</ecNumber>
    </recommendedName>
</protein>
<dbReference type="Proteomes" id="UP001293718">
    <property type="component" value="Unassembled WGS sequence"/>
</dbReference>
<evidence type="ECO:0000256" key="5">
    <source>
        <dbReference type="ARBA" id="ARBA00022679"/>
    </source>
</evidence>
<evidence type="ECO:0000259" key="9">
    <source>
        <dbReference type="PROSITE" id="PS50109"/>
    </source>
</evidence>
<dbReference type="InterPro" id="IPR036097">
    <property type="entry name" value="HisK_dim/P_sf"/>
</dbReference>
<dbReference type="Gene3D" id="1.10.287.130">
    <property type="match status" value="1"/>
</dbReference>
<feature type="domain" description="Histidine kinase" evidence="9">
    <location>
        <begin position="275"/>
        <end position="494"/>
    </location>
</feature>
<dbReference type="InterPro" id="IPR005467">
    <property type="entry name" value="His_kinase_dom"/>
</dbReference>
<dbReference type="RefSeq" id="WP_322464063.1">
    <property type="nucleotide sequence ID" value="NZ_JAXOJX010000001.1"/>
</dbReference>
<dbReference type="Pfam" id="PF00672">
    <property type="entry name" value="HAMP"/>
    <property type="match status" value="1"/>
</dbReference>
<dbReference type="InterPro" id="IPR001789">
    <property type="entry name" value="Sig_transdc_resp-reg_receiver"/>
</dbReference>
<dbReference type="SMART" id="SM00304">
    <property type="entry name" value="HAMP"/>
    <property type="match status" value="1"/>
</dbReference>
<evidence type="ECO:0000256" key="8">
    <source>
        <dbReference type="SAM" id="MobiDB-lite"/>
    </source>
</evidence>
<dbReference type="InterPro" id="IPR011006">
    <property type="entry name" value="CheY-like_superfamily"/>
</dbReference>
<keyword evidence="12" id="KW-0614">Plasmid</keyword>
<dbReference type="CDD" id="cd00082">
    <property type="entry name" value="HisKA"/>
    <property type="match status" value="1"/>
</dbReference>
<dbReference type="InterPro" id="IPR033417">
    <property type="entry name" value="CHASE8"/>
</dbReference>
<dbReference type="InterPro" id="IPR004358">
    <property type="entry name" value="Sig_transdc_His_kin-like_C"/>
</dbReference>
<feature type="domain" description="Response regulatory" evidence="10">
    <location>
        <begin position="662"/>
        <end position="781"/>
    </location>
</feature>
<comment type="subcellular location">
    <subcellularLocation>
        <location evidence="2">Membrane</location>
    </subcellularLocation>
</comment>
<dbReference type="PANTHER" id="PTHR45339">
    <property type="entry name" value="HYBRID SIGNAL TRANSDUCTION HISTIDINE KINASE J"/>
    <property type="match status" value="1"/>
</dbReference>
<dbReference type="Pfam" id="PF00512">
    <property type="entry name" value="HisKA"/>
    <property type="match status" value="1"/>
</dbReference>
<dbReference type="PRINTS" id="PR00344">
    <property type="entry name" value="BCTRLSENSOR"/>
</dbReference>
<dbReference type="SUPFAM" id="SSF47384">
    <property type="entry name" value="Homodimeric domain of signal transducing histidine kinase"/>
    <property type="match status" value="1"/>
</dbReference>